<dbReference type="VEuPathDB" id="PiroplasmaDB:BEWA_029250"/>
<organism evidence="2 3">
    <name type="scientific">Theileria equi strain WA</name>
    <dbReference type="NCBI Taxonomy" id="1537102"/>
    <lineage>
        <taxon>Eukaryota</taxon>
        <taxon>Sar</taxon>
        <taxon>Alveolata</taxon>
        <taxon>Apicomplexa</taxon>
        <taxon>Aconoidasida</taxon>
        <taxon>Piroplasmida</taxon>
        <taxon>Theileriidae</taxon>
        <taxon>Theileria</taxon>
    </lineage>
</organism>
<protein>
    <submittedName>
        <fullName evidence="2">Signal peptide-containing protein</fullName>
    </submittedName>
</protein>
<dbReference type="KEGG" id="beq:BEWA_029250"/>
<dbReference type="AlphaFoldDB" id="L0AWZ0"/>
<feature type="signal peptide" evidence="1">
    <location>
        <begin position="1"/>
        <end position="18"/>
    </location>
</feature>
<gene>
    <name evidence="2" type="ORF">BEWA_029250</name>
</gene>
<evidence type="ECO:0000313" key="2">
    <source>
        <dbReference type="EMBL" id="AFZ80075.1"/>
    </source>
</evidence>
<dbReference type="Pfam" id="PF04385">
    <property type="entry name" value="FAINT"/>
    <property type="match status" value="1"/>
</dbReference>
<dbReference type="GeneID" id="15806846"/>
<keyword evidence="3" id="KW-1185">Reference proteome</keyword>
<proteinExistence type="predicted"/>
<dbReference type="EMBL" id="CP001669">
    <property type="protein sequence ID" value="AFZ80075.1"/>
    <property type="molecule type" value="Genomic_DNA"/>
</dbReference>
<dbReference type="RefSeq" id="XP_004829741.1">
    <property type="nucleotide sequence ID" value="XM_004829684.1"/>
</dbReference>
<evidence type="ECO:0000313" key="3">
    <source>
        <dbReference type="Proteomes" id="UP000031512"/>
    </source>
</evidence>
<keyword evidence="1" id="KW-0732">Signal</keyword>
<evidence type="ECO:0000256" key="1">
    <source>
        <dbReference type="SAM" id="SignalP"/>
    </source>
</evidence>
<reference evidence="2 3" key="1">
    <citation type="journal article" date="2012" name="BMC Genomics">
        <title>Comparative genomic analysis and phylogenetic position of Theileria equi.</title>
        <authorList>
            <person name="Kappmeyer L.S."/>
            <person name="Thiagarajan M."/>
            <person name="Herndon D.R."/>
            <person name="Ramsay J.D."/>
            <person name="Caler E."/>
            <person name="Djikeng A."/>
            <person name="Gillespie J.J."/>
            <person name="Lau A.O."/>
            <person name="Roalson E.H."/>
            <person name="Silva J.C."/>
            <person name="Silva M.G."/>
            <person name="Suarez C.E."/>
            <person name="Ueti M.W."/>
            <person name="Nene V.M."/>
            <person name="Mealey R.H."/>
            <person name="Knowles D.P."/>
            <person name="Brayton K.A."/>
        </authorList>
    </citation>
    <scope>NUCLEOTIDE SEQUENCE [LARGE SCALE GENOMIC DNA]</scope>
    <source>
        <strain evidence="2 3">WA</strain>
    </source>
</reference>
<sequence>MKILAVLWTVSLVGLCRCGDDEDDRAVEIHSSGRHLDVSSIEPSLYNLYGCNYDGNEVIFVVPQEGVLVTKVLHSTATIWTPEDGEKFEYAKVFLKDGSPNLLGIIKRTPAGPNCRWYARNGDVWEGCNDHLARIKAIRVPIPRINPFILNIEDDRDTRECRIFNIKLLGIQMRLYFAKLGFLATEVRDNGTPIWKAEEGRNEACISANLYFIRREPALLLIAIKVGMKVEFRCFERINGEWDRLALDVFRRYRMELMESTDTFREPSIPGRQERPRWSKFFKGSQSHRETGTGGRPSDVEMTVLSRHLAAHYSPEGADGGAGVEFLRVEDDYDEDDEYSTVPLEDSEC</sequence>
<feature type="chain" id="PRO_5003939479" evidence="1">
    <location>
        <begin position="19"/>
        <end position="349"/>
    </location>
</feature>
<name>L0AWZ0_THEEQ</name>
<dbReference type="InterPro" id="IPR007480">
    <property type="entry name" value="DUF529"/>
</dbReference>
<dbReference type="Proteomes" id="UP000031512">
    <property type="component" value="Chromosome 1"/>
</dbReference>
<accession>L0AWZ0</accession>